<dbReference type="Proteomes" id="UP000620559">
    <property type="component" value="Unassembled WGS sequence"/>
</dbReference>
<feature type="domain" description="FHA" evidence="1">
    <location>
        <begin position="1"/>
        <end position="59"/>
    </location>
</feature>
<reference evidence="2" key="1">
    <citation type="submission" date="2020-10" db="EMBL/GenBank/DDBJ databases">
        <authorList>
            <person name="Castelo-Branco R."/>
            <person name="Eusebio N."/>
            <person name="Adriana R."/>
            <person name="Vieira A."/>
            <person name="Brugerolle De Fraissinette N."/>
            <person name="Rezende De Castro R."/>
            <person name="Schneider M.P."/>
            <person name="Vasconcelos V."/>
            <person name="Leao P.N."/>
        </authorList>
    </citation>
    <scope>NUCLEOTIDE SEQUENCE</scope>
    <source>
        <strain evidence="2">LEGE 06105</strain>
    </source>
</reference>
<dbReference type="PROSITE" id="PS50006">
    <property type="entry name" value="FHA_DOMAIN"/>
    <property type="match status" value="1"/>
</dbReference>
<dbReference type="EMBL" id="JADEWL010000009">
    <property type="protein sequence ID" value="MBE9211965.1"/>
    <property type="molecule type" value="Genomic_DNA"/>
</dbReference>
<evidence type="ECO:0000313" key="3">
    <source>
        <dbReference type="Proteomes" id="UP000620559"/>
    </source>
</evidence>
<organism evidence="2 3">
    <name type="scientific">Plectonema cf. radiosum LEGE 06105</name>
    <dbReference type="NCBI Taxonomy" id="945769"/>
    <lineage>
        <taxon>Bacteria</taxon>
        <taxon>Bacillati</taxon>
        <taxon>Cyanobacteriota</taxon>
        <taxon>Cyanophyceae</taxon>
        <taxon>Oscillatoriophycideae</taxon>
        <taxon>Oscillatoriales</taxon>
        <taxon>Microcoleaceae</taxon>
        <taxon>Plectonema</taxon>
    </lineage>
</organism>
<gene>
    <name evidence="2" type="ORF">IQ247_04395</name>
</gene>
<proteinExistence type="predicted"/>
<dbReference type="SUPFAM" id="SSF144206">
    <property type="entry name" value="NOB1 zinc finger-like"/>
    <property type="match status" value="1"/>
</dbReference>
<keyword evidence="3" id="KW-1185">Reference proteome</keyword>
<dbReference type="InterPro" id="IPR036283">
    <property type="entry name" value="NOB1_Zf-like_sf"/>
</dbReference>
<evidence type="ECO:0000313" key="2">
    <source>
        <dbReference type="EMBL" id="MBE9211965.1"/>
    </source>
</evidence>
<protein>
    <submittedName>
        <fullName evidence="2">FHA domain-containing protein</fullName>
    </submittedName>
</protein>
<dbReference type="Pfam" id="PF00498">
    <property type="entry name" value="FHA"/>
    <property type="match status" value="1"/>
</dbReference>
<dbReference type="InterPro" id="IPR000253">
    <property type="entry name" value="FHA_dom"/>
</dbReference>
<dbReference type="AlphaFoldDB" id="A0A8J7F027"/>
<dbReference type="SUPFAM" id="SSF49879">
    <property type="entry name" value="SMAD/FHA domain"/>
    <property type="match status" value="1"/>
</dbReference>
<sequence>MFIGRDENQCDIILPINEKSVSRLHVVIFYYYQKNCFIIKNLTSDRPQPNPVIVDGKTIIYQQANISSGTIIQLGKIALKIRQLETIKSKQSYWLRCLNGHQIRYDYIGDFCPHCGFSLQGVETTFLSDDN</sequence>
<evidence type="ECO:0000259" key="1">
    <source>
        <dbReference type="PROSITE" id="PS50006"/>
    </source>
</evidence>
<dbReference type="InterPro" id="IPR008984">
    <property type="entry name" value="SMAD_FHA_dom_sf"/>
</dbReference>
<dbReference type="CDD" id="cd00060">
    <property type="entry name" value="FHA"/>
    <property type="match status" value="1"/>
</dbReference>
<comment type="caution">
    <text evidence="2">The sequence shown here is derived from an EMBL/GenBank/DDBJ whole genome shotgun (WGS) entry which is preliminary data.</text>
</comment>
<dbReference type="RefSeq" id="WP_193917581.1">
    <property type="nucleotide sequence ID" value="NZ_JADEWL010000009.1"/>
</dbReference>
<accession>A0A8J7F027</accession>
<dbReference type="Gene3D" id="2.60.200.20">
    <property type="match status" value="1"/>
</dbReference>
<name>A0A8J7F027_9CYAN</name>